<dbReference type="OrthoDB" id="484613at2"/>
<evidence type="ECO:0000256" key="2">
    <source>
        <dbReference type="SAM" id="Phobius"/>
    </source>
</evidence>
<keyword evidence="2" id="KW-0812">Transmembrane</keyword>
<comment type="caution">
    <text evidence="3">The sequence shown here is derived from an EMBL/GenBank/DDBJ whole genome shotgun (WGS) entry which is preliminary data.</text>
</comment>
<organism evidence="3 4">
    <name type="scientific">Stenomitos frigidus ULC18</name>
    <dbReference type="NCBI Taxonomy" id="2107698"/>
    <lineage>
        <taxon>Bacteria</taxon>
        <taxon>Bacillati</taxon>
        <taxon>Cyanobacteriota</taxon>
        <taxon>Cyanophyceae</taxon>
        <taxon>Leptolyngbyales</taxon>
        <taxon>Leptolyngbyaceae</taxon>
        <taxon>Stenomitos</taxon>
    </lineage>
</organism>
<dbReference type="SUPFAM" id="SSF52540">
    <property type="entry name" value="P-loop containing nucleoside triphosphate hydrolases"/>
    <property type="match status" value="1"/>
</dbReference>
<dbReference type="InterPro" id="IPR027417">
    <property type="entry name" value="P-loop_NTPase"/>
</dbReference>
<dbReference type="Proteomes" id="UP000239576">
    <property type="component" value="Unassembled WGS sequence"/>
</dbReference>
<feature type="transmembrane region" description="Helical" evidence="2">
    <location>
        <begin position="47"/>
        <end position="66"/>
    </location>
</feature>
<accession>A0A2T1DSL8</accession>
<evidence type="ECO:0000313" key="3">
    <source>
        <dbReference type="EMBL" id="PSB23470.1"/>
    </source>
</evidence>
<evidence type="ECO:0000256" key="1">
    <source>
        <dbReference type="SAM" id="MobiDB-lite"/>
    </source>
</evidence>
<name>A0A2T1DSL8_9CYAN</name>
<sequence length="517" mass="58267">MKDPYLPQILGLLAAGMTSTALAVSGYLHQPETVRFLGTQLTYQAAYRKIPLSLMGTGLCVSAWLLTQTRRDYRRQYEEWERQTLLRQGQMQAIAHHAELEGYQQVAQLQAAERLYPQMAPYLSDVQDADYQDVSALPQPQAIPQPQSETVVPGQPAMPVMPASETTADPTAYLQNFLEYPGLLFGGMGAGKSWTARYLVMQKVRAGHQVILLDPHAANHEWQGIRHIGAGMDYRAIAEFLRWYLDEIERRYQEFNRSGLTEEDWQQSLRQQQRITSVVSEEMTNWADRLPGDIGSKFFKSAMSDSRKVLMPPLFVAHDRTLSALGDAKGIARLRDAALLELELIPTIHPTTLKPVSSGKGKLKLPGHSEWLAVELPQIERKLTDFTQWTQPQTQPQSVPPTPPKTPTVQPGQPPDFRTQVVGFLKDCWQAETPQDETASTRSRLDSLPVSDLKNLGIYLRKKGAIAVRDLKKSWGKNNALNAEQVTELLLELMKLNLIETFADGTSRAEWVRWVET</sequence>
<keyword evidence="4" id="KW-1185">Reference proteome</keyword>
<keyword evidence="2" id="KW-1133">Transmembrane helix</keyword>
<dbReference type="Gene3D" id="3.40.50.300">
    <property type="entry name" value="P-loop containing nucleotide triphosphate hydrolases"/>
    <property type="match status" value="1"/>
</dbReference>
<proteinExistence type="predicted"/>
<reference evidence="3 4" key="2">
    <citation type="submission" date="2018-03" db="EMBL/GenBank/DDBJ databases">
        <title>The ancient ancestry and fast evolution of plastids.</title>
        <authorList>
            <person name="Moore K.R."/>
            <person name="Magnabosco C."/>
            <person name="Momper L."/>
            <person name="Gold D.A."/>
            <person name="Bosak T."/>
            <person name="Fournier G.P."/>
        </authorList>
    </citation>
    <scope>NUCLEOTIDE SEQUENCE [LARGE SCALE GENOMIC DNA]</scope>
    <source>
        <strain evidence="3 4">ULC18</strain>
    </source>
</reference>
<evidence type="ECO:0000313" key="4">
    <source>
        <dbReference type="Proteomes" id="UP000239576"/>
    </source>
</evidence>
<feature type="region of interest" description="Disordered" evidence="1">
    <location>
        <begin position="391"/>
        <end position="413"/>
    </location>
</feature>
<gene>
    <name evidence="3" type="ORF">C7B82_31005</name>
</gene>
<keyword evidence="2" id="KW-0472">Membrane</keyword>
<protein>
    <recommendedName>
        <fullName evidence="5">Helicase HerA central domain-containing protein</fullName>
    </recommendedName>
</protein>
<dbReference type="RefSeq" id="WP_106261206.1">
    <property type="nucleotide sequence ID" value="NZ_CAWNSW010000113.1"/>
</dbReference>
<reference evidence="4" key="1">
    <citation type="submission" date="2018-02" db="EMBL/GenBank/DDBJ databases">
        <authorList>
            <person name="Moore K."/>
            <person name="Momper L."/>
        </authorList>
    </citation>
    <scope>NUCLEOTIDE SEQUENCE [LARGE SCALE GENOMIC DNA]</scope>
    <source>
        <strain evidence="4">ULC18</strain>
    </source>
</reference>
<dbReference type="EMBL" id="PVWK01000165">
    <property type="protein sequence ID" value="PSB23470.1"/>
    <property type="molecule type" value="Genomic_DNA"/>
</dbReference>
<evidence type="ECO:0008006" key="5">
    <source>
        <dbReference type="Google" id="ProtNLM"/>
    </source>
</evidence>
<dbReference type="AlphaFoldDB" id="A0A2T1DSL8"/>